<dbReference type="GeneID" id="106472804"/>
<sequence length="311" mass="34182">MTVSPSVLGAAAGVGLALLVGLTLVIYRYYRDNRNSKELFFPAPPIGNSSYERRSKLLVLNNRTALDSHCSQQNFRIFREQPQHSHAASAFIATASAVTKANSTRAARHMASSSSSISDINDVDDKHARLSLPYVHASEEKVSPSRSSYSLPIFRRRSPVVSRTPSVDTRAAYVPRLSISDRSDSQQSTTSSEPWTPISPHPHCTSPVTLSPDPTSWLHSPTHSGRPRSLSPVSPLLSPAYFQTADSTNNTGSISPIGAIQPDLYKKKDMVFLPSSNSQRKAKCGRLHFRLKYDFNRSDLIVHIIEGKLIG</sequence>
<keyword evidence="2" id="KW-0472">Membrane</keyword>
<accession>A0ABM1BUI4</accession>
<feature type="region of interest" description="Disordered" evidence="1">
    <location>
        <begin position="173"/>
        <end position="231"/>
    </location>
</feature>
<keyword evidence="2" id="KW-1133">Transmembrane helix</keyword>
<dbReference type="Proteomes" id="UP000694941">
    <property type="component" value="Unplaced"/>
</dbReference>
<feature type="compositionally biased region" description="Polar residues" evidence="1">
    <location>
        <begin position="206"/>
        <end position="223"/>
    </location>
</feature>
<gene>
    <name evidence="4" type="primary">LOC106472804</name>
</gene>
<reference evidence="4" key="1">
    <citation type="submission" date="2025-08" db="UniProtKB">
        <authorList>
            <consortium name="RefSeq"/>
        </authorList>
    </citation>
    <scope>IDENTIFICATION</scope>
    <source>
        <tissue evidence="4">Muscle</tissue>
    </source>
</reference>
<name>A0ABM1BUI4_LIMPO</name>
<protein>
    <submittedName>
        <fullName evidence="4">Uncharacterized protein LOC106472804</fullName>
    </submittedName>
</protein>
<evidence type="ECO:0000256" key="2">
    <source>
        <dbReference type="SAM" id="Phobius"/>
    </source>
</evidence>
<keyword evidence="2" id="KW-0812">Transmembrane</keyword>
<evidence type="ECO:0000256" key="1">
    <source>
        <dbReference type="SAM" id="MobiDB-lite"/>
    </source>
</evidence>
<organism evidence="3 4">
    <name type="scientific">Limulus polyphemus</name>
    <name type="common">Atlantic horseshoe crab</name>
    <dbReference type="NCBI Taxonomy" id="6850"/>
    <lineage>
        <taxon>Eukaryota</taxon>
        <taxon>Metazoa</taxon>
        <taxon>Ecdysozoa</taxon>
        <taxon>Arthropoda</taxon>
        <taxon>Chelicerata</taxon>
        <taxon>Merostomata</taxon>
        <taxon>Xiphosura</taxon>
        <taxon>Limulidae</taxon>
        <taxon>Limulus</taxon>
    </lineage>
</organism>
<evidence type="ECO:0000313" key="3">
    <source>
        <dbReference type="Proteomes" id="UP000694941"/>
    </source>
</evidence>
<dbReference type="RefSeq" id="XP_013788923.2">
    <property type="nucleotide sequence ID" value="XM_013933469.2"/>
</dbReference>
<keyword evidence="3" id="KW-1185">Reference proteome</keyword>
<evidence type="ECO:0000313" key="4">
    <source>
        <dbReference type="RefSeq" id="XP_013788923.2"/>
    </source>
</evidence>
<feature type="transmembrane region" description="Helical" evidence="2">
    <location>
        <begin position="6"/>
        <end position="27"/>
    </location>
</feature>
<proteinExistence type="predicted"/>